<dbReference type="Gene3D" id="1.25.40.10">
    <property type="entry name" value="Tetratricopeptide repeat domain"/>
    <property type="match status" value="1"/>
</dbReference>
<evidence type="ECO:0000313" key="2">
    <source>
        <dbReference type="EMBL" id="KKU98747.1"/>
    </source>
</evidence>
<keyword evidence="1" id="KW-1133">Transmembrane helix</keyword>
<feature type="transmembrane region" description="Helical" evidence="1">
    <location>
        <begin position="6"/>
        <end position="27"/>
    </location>
</feature>
<dbReference type="Proteomes" id="UP000034600">
    <property type="component" value="Unassembled WGS sequence"/>
</dbReference>
<comment type="caution">
    <text evidence="2">The sequence shown here is derived from an EMBL/GenBank/DDBJ whole genome shotgun (WGS) entry which is preliminary data.</text>
</comment>
<keyword evidence="1" id="KW-0472">Membrane</keyword>
<dbReference type="EMBL" id="LCPO01000015">
    <property type="protein sequence ID" value="KKU98747.1"/>
    <property type="molecule type" value="Genomic_DNA"/>
</dbReference>
<evidence type="ECO:0000256" key="1">
    <source>
        <dbReference type="SAM" id="Phobius"/>
    </source>
</evidence>
<keyword evidence="1" id="KW-0812">Transmembrane</keyword>
<sequence length="199" mass="22627">MSNAILKISAAVLIIASAAGWWFGAYLPFQKSKRFIEVIRSGSVIKTIDELERRFNAVLDFYSPVGEAEAIGFFADQMVNVLGTKPPADVGERLIAYTEEKARPVLENPESPELTKVFLKVASLNEVGWIIYQKEEYFRRAENYLLEGLKISPNRPQYLYGLFNLYASVGDRERVKAIGEEILRFWPNDEVMRAKVSLL</sequence>
<dbReference type="AlphaFoldDB" id="A0A0G1UX54"/>
<gene>
    <name evidence="2" type="ORF">UY32_C0015G0002</name>
</gene>
<accession>A0A0G1UX54</accession>
<protein>
    <recommendedName>
        <fullName evidence="4">Tetratricopeptide repeat protein</fullName>
    </recommendedName>
</protein>
<evidence type="ECO:0000313" key="3">
    <source>
        <dbReference type="Proteomes" id="UP000034600"/>
    </source>
</evidence>
<dbReference type="SUPFAM" id="SSF48452">
    <property type="entry name" value="TPR-like"/>
    <property type="match status" value="1"/>
</dbReference>
<evidence type="ECO:0008006" key="4">
    <source>
        <dbReference type="Google" id="ProtNLM"/>
    </source>
</evidence>
<proteinExistence type="predicted"/>
<reference evidence="2 3" key="1">
    <citation type="journal article" date="2015" name="Nature">
        <title>rRNA introns, odd ribosomes, and small enigmatic genomes across a large radiation of phyla.</title>
        <authorList>
            <person name="Brown C.T."/>
            <person name="Hug L.A."/>
            <person name="Thomas B.C."/>
            <person name="Sharon I."/>
            <person name="Castelle C.J."/>
            <person name="Singh A."/>
            <person name="Wilkins M.J."/>
            <person name="Williams K.H."/>
            <person name="Banfield J.F."/>
        </authorList>
    </citation>
    <scope>NUCLEOTIDE SEQUENCE [LARGE SCALE GENOMIC DNA]</scope>
</reference>
<dbReference type="InterPro" id="IPR011990">
    <property type="entry name" value="TPR-like_helical_dom_sf"/>
</dbReference>
<name>A0A0G1UX54_9BACT</name>
<organism evidence="2 3">
    <name type="scientific">Candidatus Jorgensenbacteria bacterium GW2011_GWC1_48_8</name>
    <dbReference type="NCBI Taxonomy" id="1618666"/>
    <lineage>
        <taxon>Bacteria</taxon>
        <taxon>Candidatus Joergenseniibacteriota</taxon>
    </lineage>
</organism>